<name>A0A4U9VD73_SERFO</name>
<dbReference type="AlphaFoldDB" id="A0A4U9VD73"/>
<reference evidence="1" key="1">
    <citation type="submission" date="2019-05" db="EMBL/GenBank/DDBJ databases">
        <authorList>
            <consortium name="Pathogen Informatics"/>
        </authorList>
    </citation>
    <scope>NUCLEOTIDE SEQUENCE [LARGE SCALE GENOMIC DNA]</scope>
    <source>
        <strain evidence="1">NCTC12965</strain>
    </source>
</reference>
<gene>
    <name evidence="1" type="ORF">NCTC12965_05153</name>
</gene>
<sequence length="57" mass="6341">MESQLQQWLANCASGQRLYAVLSSVSDAQPLKHYYQLDGSALQKGFITIRPTKIGTK</sequence>
<accession>A0A4U9VD73</accession>
<organism evidence="1">
    <name type="scientific">Serratia fonticola</name>
    <dbReference type="NCBI Taxonomy" id="47917"/>
    <lineage>
        <taxon>Bacteria</taxon>
        <taxon>Pseudomonadati</taxon>
        <taxon>Pseudomonadota</taxon>
        <taxon>Gammaproteobacteria</taxon>
        <taxon>Enterobacterales</taxon>
        <taxon>Yersiniaceae</taxon>
        <taxon>Serratia</taxon>
    </lineage>
</organism>
<evidence type="ECO:0000313" key="1">
    <source>
        <dbReference type="EMBL" id="VTR44796.1"/>
    </source>
</evidence>
<dbReference type="EMBL" id="CABEEZ010000112">
    <property type="protein sequence ID" value="VTR44796.1"/>
    <property type="molecule type" value="Genomic_DNA"/>
</dbReference>
<protein>
    <submittedName>
        <fullName evidence="1">Uncharacterized protein</fullName>
    </submittedName>
</protein>
<proteinExistence type="predicted"/>